<dbReference type="Proteomes" id="UP001061070">
    <property type="component" value="Unassembled WGS sequence"/>
</dbReference>
<comment type="caution">
    <text evidence="1">The sequence shown here is derived from an EMBL/GenBank/DDBJ whole genome shotgun (WGS) entry which is preliminary data.</text>
</comment>
<sequence length="180" mass="18940">MIVGRSADTIASELRSLLPPGSALSGPNVAALMQAFASARAILEGDVAALQNEFCPGTSVLLLQDYQDLLGPDPSGRDVGSLTDDELRALLQARWTATGGARIVDIEGMGTSYGIAVTVTEPEPAICGVAKCGAATCSQHTLRFYWFCDLAEDNAGLRTQIELAAPADTIVLFRVNGEWV</sequence>
<gene>
    <name evidence="1" type="ORF">AA0228_0707</name>
</gene>
<keyword evidence="2" id="KW-1185">Reference proteome</keyword>
<name>A0ABQ0Q923_9PROT</name>
<proteinExistence type="predicted"/>
<evidence type="ECO:0000313" key="1">
    <source>
        <dbReference type="EMBL" id="GBR09528.1"/>
    </source>
</evidence>
<evidence type="ECO:0000313" key="2">
    <source>
        <dbReference type="Proteomes" id="UP001061070"/>
    </source>
</evidence>
<reference evidence="1" key="1">
    <citation type="submission" date="2013-04" db="EMBL/GenBank/DDBJ databases">
        <title>The genome sequencing project of 58 acetic acid bacteria.</title>
        <authorList>
            <person name="Okamoto-Kainuma A."/>
            <person name="Ishikawa M."/>
            <person name="Umino S."/>
            <person name="Koizumi Y."/>
            <person name="Shiwa Y."/>
            <person name="Yoshikawa H."/>
            <person name="Matsutani M."/>
            <person name="Matsushita K."/>
        </authorList>
    </citation>
    <scope>NUCLEOTIDE SEQUENCE</scope>
    <source>
        <strain evidence="1">NRIC 0228</strain>
    </source>
</reference>
<accession>A0ABQ0Q923</accession>
<dbReference type="EMBL" id="BAQW01000004">
    <property type="protein sequence ID" value="GBR09528.1"/>
    <property type="molecule type" value="Genomic_DNA"/>
</dbReference>
<evidence type="ECO:0008006" key="3">
    <source>
        <dbReference type="Google" id="ProtNLM"/>
    </source>
</evidence>
<protein>
    <recommendedName>
        <fullName evidence="3">DUF2313 domain-containing protein</fullName>
    </recommendedName>
</protein>
<dbReference type="RefSeq" id="WP_099181499.1">
    <property type="nucleotide sequence ID" value="NZ_BAQW01000004.1"/>
</dbReference>
<organism evidence="1 2">
    <name type="scientific">Gluconobacter frateurii NRIC 0228</name>
    <dbReference type="NCBI Taxonomy" id="1307946"/>
    <lineage>
        <taxon>Bacteria</taxon>
        <taxon>Pseudomonadati</taxon>
        <taxon>Pseudomonadota</taxon>
        <taxon>Alphaproteobacteria</taxon>
        <taxon>Acetobacterales</taxon>
        <taxon>Acetobacteraceae</taxon>
        <taxon>Gluconobacter</taxon>
    </lineage>
</organism>